<comment type="similarity">
    <text evidence="1">Belongs to the GST superfamily. Zeta family.</text>
</comment>
<organism evidence="4 5">
    <name type="scientific">Benzoatithermus flavus</name>
    <dbReference type="NCBI Taxonomy" id="3108223"/>
    <lineage>
        <taxon>Bacteria</taxon>
        <taxon>Pseudomonadati</taxon>
        <taxon>Pseudomonadota</taxon>
        <taxon>Alphaproteobacteria</taxon>
        <taxon>Geminicoccales</taxon>
        <taxon>Geminicoccaceae</taxon>
        <taxon>Benzoatithermus</taxon>
    </lineage>
</organism>
<dbReference type="EC" id="5.2.1.2" evidence="4"/>
<dbReference type="InterPro" id="IPR036249">
    <property type="entry name" value="Thioredoxin-like_sf"/>
</dbReference>
<proteinExistence type="inferred from homology"/>
<dbReference type="InterPro" id="IPR040079">
    <property type="entry name" value="Glutathione_S-Trfase"/>
</dbReference>
<comment type="caution">
    <text evidence="4">The sequence shown here is derived from an EMBL/GenBank/DDBJ whole genome shotgun (WGS) entry which is preliminary data.</text>
</comment>
<dbReference type="PANTHER" id="PTHR42673">
    <property type="entry name" value="MALEYLACETOACETATE ISOMERASE"/>
    <property type="match status" value="1"/>
</dbReference>
<dbReference type="SFLD" id="SFLDG00358">
    <property type="entry name" value="Main_(cytGST)"/>
    <property type="match status" value="1"/>
</dbReference>
<feature type="domain" description="GST C-terminal" evidence="3">
    <location>
        <begin position="85"/>
        <end position="210"/>
    </location>
</feature>
<reference evidence="4 5" key="1">
    <citation type="submission" date="2024-01" db="EMBL/GenBank/DDBJ databases">
        <title>Multi-omics insights into the function and evolution of sodium benzoate biodegradation pathways in Benzoatithermus flavus gen. nov., sp. nov. from hot spring.</title>
        <authorList>
            <person name="Hu C.-J."/>
            <person name="Li W.-J."/>
        </authorList>
    </citation>
    <scope>NUCLEOTIDE SEQUENCE [LARGE SCALE GENOMIC DNA]</scope>
    <source>
        <strain evidence="4 5">SYSU G07066</strain>
    </source>
</reference>
<dbReference type="InterPro" id="IPR004045">
    <property type="entry name" value="Glutathione_S-Trfase_N"/>
</dbReference>
<dbReference type="InterPro" id="IPR036282">
    <property type="entry name" value="Glutathione-S-Trfase_C_sf"/>
</dbReference>
<dbReference type="Proteomes" id="UP001375743">
    <property type="component" value="Unassembled WGS sequence"/>
</dbReference>
<evidence type="ECO:0000259" key="3">
    <source>
        <dbReference type="PROSITE" id="PS50405"/>
    </source>
</evidence>
<dbReference type="CDD" id="cd03042">
    <property type="entry name" value="GST_N_Zeta"/>
    <property type="match status" value="1"/>
</dbReference>
<dbReference type="SFLD" id="SFLDS00019">
    <property type="entry name" value="Glutathione_Transferase_(cytos"/>
    <property type="match status" value="1"/>
</dbReference>
<evidence type="ECO:0000313" key="5">
    <source>
        <dbReference type="Proteomes" id="UP001375743"/>
    </source>
</evidence>
<accession>A0ABU8XNK4</accession>
<name>A0ABU8XNK4_9PROT</name>
<keyword evidence="4" id="KW-0413">Isomerase</keyword>
<gene>
    <name evidence="4" type="primary">maiA</name>
    <name evidence="4" type="ORF">U1T56_06415</name>
</gene>
<protein>
    <submittedName>
        <fullName evidence="4">Maleylacetoacetate isomerase</fullName>
        <ecNumber evidence="4">5.2.1.2</ecNumber>
    </submittedName>
</protein>
<dbReference type="PROSITE" id="PS50405">
    <property type="entry name" value="GST_CTER"/>
    <property type="match status" value="1"/>
</dbReference>
<dbReference type="EMBL" id="JBBLZC010000005">
    <property type="protein sequence ID" value="MEK0082775.1"/>
    <property type="molecule type" value="Genomic_DNA"/>
</dbReference>
<dbReference type="Pfam" id="PF13417">
    <property type="entry name" value="GST_N_3"/>
    <property type="match status" value="1"/>
</dbReference>
<dbReference type="PANTHER" id="PTHR42673:SF21">
    <property type="entry name" value="GLUTATHIONE S-TRANSFERASE YFCF"/>
    <property type="match status" value="1"/>
</dbReference>
<sequence>MRLYDYWRSSAAYRVRIALNLKGISYEQVPVNLRSGGQRTLDYTSKNPQGLVPTLEDGGAHLTQSLAIIEYLDETHPEPPLLPKEPLARAQVRAMAQLVACEIHPLNNLRVLQRLEHRLGLDEREISSWYRHWINEGFAALEARLKTTAGRYAFGDSVTLVDLCLVPQLYNARRYRCDLVPFPTICRVEEACQALPAFDAARPERQPDAA</sequence>
<dbReference type="SUPFAM" id="SSF47616">
    <property type="entry name" value="GST C-terminal domain-like"/>
    <property type="match status" value="1"/>
</dbReference>
<dbReference type="InterPro" id="IPR034333">
    <property type="entry name" value="GST_Zeta_N"/>
</dbReference>
<evidence type="ECO:0000259" key="2">
    <source>
        <dbReference type="PROSITE" id="PS50404"/>
    </source>
</evidence>
<dbReference type="RefSeq" id="WP_418158629.1">
    <property type="nucleotide sequence ID" value="NZ_JBBLZC010000005.1"/>
</dbReference>
<dbReference type="Pfam" id="PF13410">
    <property type="entry name" value="GST_C_2"/>
    <property type="match status" value="1"/>
</dbReference>
<dbReference type="Gene3D" id="3.40.30.10">
    <property type="entry name" value="Glutaredoxin"/>
    <property type="match status" value="1"/>
</dbReference>
<feature type="domain" description="GST N-terminal" evidence="2">
    <location>
        <begin position="1"/>
        <end position="80"/>
    </location>
</feature>
<dbReference type="InterPro" id="IPR005955">
    <property type="entry name" value="GST_Zeta"/>
</dbReference>
<dbReference type="InterPro" id="IPR034330">
    <property type="entry name" value="GST_Zeta_C"/>
</dbReference>
<dbReference type="InterPro" id="IPR010987">
    <property type="entry name" value="Glutathione-S-Trfase_C-like"/>
</dbReference>
<dbReference type="SUPFAM" id="SSF52833">
    <property type="entry name" value="Thioredoxin-like"/>
    <property type="match status" value="1"/>
</dbReference>
<evidence type="ECO:0000313" key="4">
    <source>
        <dbReference type="EMBL" id="MEK0082775.1"/>
    </source>
</evidence>
<dbReference type="Gene3D" id="1.20.1050.10">
    <property type="match status" value="1"/>
</dbReference>
<dbReference type="CDD" id="cd03191">
    <property type="entry name" value="GST_C_Zeta"/>
    <property type="match status" value="1"/>
</dbReference>
<dbReference type="GO" id="GO:0016034">
    <property type="term" value="F:maleylacetoacetate isomerase activity"/>
    <property type="evidence" value="ECO:0007669"/>
    <property type="project" value="UniProtKB-EC"/>
</dbReference>
<evidence type="ECO:0000256" key="1">
    <source>
        <dbReference type="ARBA" id="ARBA00010007"/>
    </source>
</evidence>
<dbReference type="NCBIfam" id="TIGR01262">
    <property type="entry name" value="maiA"/>
    <property type="match status" value="1"/>
</dbReference>
<dbReference type="PROSITE" id="PS50404">
    <property type="entry name" value="GST_NTER"/>
    <property type="match status" value="1"/>
</dbReference>
<keyword evidence="5" id="KW-1185">Reference proteome</keyword>